<reference evidence="2" key="1">
    <citation type="submission" date="2012-11" db="EMBL/GenBank/DDBJ databases">
        <authorList>
            <person name="Lucero-Rivera Y.E."/>
            <person name="Tovar-Ramirez D."/>
        </authorList>
    </citation>
    <scope>NUCLEOTIDE SEQUENCE [LARGE SCALE GENOMIC DNA]</scope>
    <source>
        <strain evidence="2">Araruama</strain>
    </source>
</reference>
<protein>
    <submittedName>
        <fullName evidence="1">Uncharacterized protein</fullName>
    </submittedName>
</protein>
<organism evidence="1 2">
    <name type="scientific">Candidatus Magnetoglobus multicellularis str. Araruama</name>
    <dbReference type="NCBI Taxonomy" id="890399"/>
    <lineage>
        <taxon>Bacteria</taxon>
        <taxon>Pseudomonadati</taxon>
        <taxon>Thermodesulfobacteriota</taxon>
        <taxon>Desulfobacteria</taxon>
        <taxon>Desulfobacterales</taxon>
        <taxon>Desulfobacteraceae</taxon>
        <taxon>Candidatus Magnetoglobus</taxon>
    </lineage>
</organism>
<dbReference type="Proteomes" id="UP000189670">
    <property type="component" value="Unassembled WGS sequence"/>
</dbReference>
<evidence type="ECO:0000313" key="1">
    <source>
        <dbReference type="EMBL" id="ETR73812.1"/>
    </source>
</evidence>
<comment type="caution">
    <text evidence="1">The sequence shown here is derived from an EMBL/GenBank/DDBJ whole genome shotgun (WGS) entry which is preliminary data.</text>
</comment>
<evidence type="ECO:0000313" key="2">
    <source>
        <dbReference type="Proteomes" id="UP000189670"/>
    </source>
</evidence>
<proteinExistence type="predicted"/>
<gene>
    <name evidence="1" type="ORF">OMM_06719</name>
</gene>
<dbReference type="AlphaFoldDB" id="A0A1V1PFW7"/>
<sequence length="83" mass="9389">MISVKELQENIATMSRSIWLVSLGAISTVSQESKQIVEKASQWNPRQSVVDLGNKYREVMDNLREKMGSMFNQIPVPKFAMAS</sequence>
<accession>A0A1V1PFW7</accession>
<name>A0A1V1PFW7_9BACT</name>
<dbReference type="EMBL" id="ATBP01000037">
    <property type="protein sequence ID" value="ETR73812.1"/>
    <property type="molecule type" value="Genomic_DNA"/>
</dbReference>